<name>A7KN13_9BASI</name>
<dbReference type="EMBL" id="EF484801">
    <property type="protein sequence ID" value="ABS86506.1"/>
    <property type="molecule type" value="mRNA"/>
</dbReference>
<dbReference type="EMBL" id="EF484804">
    <property type="protein sequence ID" value="ABS86509.1"/>
    <property type="molecule type" value="mRNA"/>
</dbReference>
<protein>
    <submittedName>
        <fullName evidence="2">Uncharacterized protein</fullName>
    </submittedName>
</protein>
<feature type="non-terminal residue" evidence="2">
    <location>
        <position position="1"/>
    </location>
</feature>
<organism evidence="2">
    <name type="scientific">Melampsora medusae f. sp. deltoidis</name>
    <dbReference type="NCBI Taxonomy" id="258770"/>
    <lineage>
        <taxon>Eukaryota</taxon>
        <taxon>Fungi</taxon>
        <taxon>Dikarya</taxon>
        <taxon>Basidiomycota</taxon>
        <taxon>Pucciniomycotina</taxon>
        <taxon>Pucciniomycetes</taxon>
        <taxon>Pucciniales</taxon>
        <taxon>Melampsoraceae</taxon>
        <taxon>Melampsora</taxon>
    </lineage>
</organism>
<sequence>DSSTLSSSNMSTTRFLFSSRAFIRPVARSQSLAPCSQFSTSPYSRDLVGKVQEAADSVSKKAGQTASKGIETLESAKDKVMSAAGTASSNAKNVASDAQNEMGKTKESAKSMAKDAHKKATN</sequence>
<dbReference type="EMBL" id="EF484805">
    <property type="protein sequence ID" value="ABS86510.1"/>
    <property type="molecule type" value="mRNA"/>
</dbReference>
<dbReference type="EMBL" id="EF484806">
    <property type="protein sequence ID" value="ABS86511.1"/>
    <property type="molecule type" value="mRNA"/>
</dbReference>
<proteinExistence type="evidence at transcript level"/>
<evidence type="ECO:0000256" key="1">
    <source>
        <dbReference type="SAM" id="MobiDB-lite"/>
    </source>
</evidence>
<feature type="region of interest" description="Disordered" evidence="1">
    <location>
        <begin position="81"/>
        <end position="122"/>
    </location>
</feature>
<accession>A7KN13</accession>
<dbReference type="AlphaFoldDB" id="A7KN13"/>
<dbReference type="EMBL" id="EF484803">
    <property type="protein sequence ID" value="ABS86508.1"/>
    <property type="molecule type" value="mRNA"/>
</dbReference>
<dbReference type="EMBL" id="EF484799">
    <property type="protein sequence ID" value="ABS86505.1"/>
    <property type="molecule type" value="mRNA"/>
</dbReference>
<reference evidence="2" key="1">
    <citation type="journal article" date="2007" name="Mol. Ecol. Notes">
        <title>Detection and validation of EST-derived SNPs for poplar leaf rust Melampsora medusae f. sp. deltoidae.</title>
        <authorList>
            <person name="Feau N."/>
            <person name="Bergeron M.-J."/>
            <person name="Joly D.L."/>
            <person name="Roussel F."/>
            <person name="Hamelin R.C."/>
        </authorList>
    </citation>
    <scope>NUCLEOTIDE SEQUENCE</scope>
</reference>
<feature type="compositionally biased region" description="Polar residues" evidence="1">
    <location>
        <begin position="85"/>
        <end position="99"/>
    </location>
</feature>
<feature type="compositionally biased region" description="Basic and acidic residues" evidence="1">
    <location>
        <begin position="103"/>
        <end position="115"/>
    </location>
</feature>
<evidence type="ECO:0000313" key="2">
    <source>
        <dbReference type="EMBL" id="ABS86505.1"/>
    </source>
</evidence>
<dbReference type="EMBL" id="EF484807">
    <property type="protein sequence ID" value="ABS86512.1"/>
    <property type="molecule type" value="mRNA"/>
</dbReference>